<comment type="caution">
    <text evidence="6">The sequence shown here is derived from an EMBL/GenBank/DDBJ whole genome shotgun (WGS) entry which is preliminary data.</text>
</comment>
<dbReference type="PANTHER" id="PTHR33711">
    <property type="entry name" value="DIOXYGENASE, PUTATIVE (AFU_ORTHOLOGUE AFUA_2G02910)-RELATED"/>
    <property type="match status" value="1"/>
</dbReference>
<keyword evidence="4" id="KW-0732">Signal</keyword>
<dbReference type="RefSeq" id="WP_184385496.1">
    <property type="nucleotide sequence ID" value="NZ_JACIDJ010000005.1"/>
</dbReference>
<evidence type="ECO:0000313" key="7">
    <source>
        <dbReference type="Proteomes" id="UP000553193"/>
    </source>
</evidence>
<dbReference type="Gene3D" id="2.60.130.10">
    <property type="entry name" value="Aromatic compound dioxygenase"/>
    <property type="match status" value="1"/>
</dbReference>
<feature type="chain" id="PRO_5032535993" evidence="4">
    <location>
        <begin position="26"/>
        <end position="209"/>
    </location>
</feature>
<feature type="signal peptide" evidence="4">
    <location>
        <begin position="1"/>
        <end position="25"/>
    </location>
</feature>
<dbReference type="CDD" id="cd00421">
    <property type="entry name" value="intradiol_dioxygenase"/>
    <property type="match status" value="1"/>
</dbReference>
<dbReference type="InterPro" id="IPR050770">
    <property type="entry name" value="Intradiol_RC_Dioxygenase"/>
</dbReference>
<keyword evidence="2 6" id="KW-0223">Dioxygenase</keyword>
<dbReference type="EMBL" id="JACIDJ010000005">
    <property type="protein sequence ID" value="MBB3899606.1"/>
    <property type="molecule type" value="Genomic_DNA"/>
</dbReference>
<reference evidence="6 7" key="1">
    <citation type="submission" date="2020-08" db="EMBL/GenBank/DDBJ databases">
        <title>Genomic Encyclopedia of Type Strains, Phase IV (KMG-IV): sequencing the most valuable type-strain genomes for metagenomic binning, comparative biology and taxonomic classification.</title>
        <authorList>
            <person name="Goeker M."/>
        </authorList>
    </citation>
    <scope>NUCLEOTIDE SEQUENCE [LARGE SCALE GENOMIC DNA]</scope>
    <source>
        <strain evidence="6 7">DSM 19979</strain>
    </source>
</reference>
<name>A0A840AGD2_9PROT</name>
<protein>
    <submittedName>
        <fullName evidence="6">Protocatechuate 3,4-dioxygenase beta subunit</fullName>
        <ecNumber evidence="6">1.13.11.3</ecNumber>
    </submittedName>
</protein>
<evidence type="ECO:0000256" key="4">
    <source>
        <dbReference type="SAM" id="SignalP"/>
    </source>
</evidence>
<organism evidence="6 7">
    <name type="scientific">Roseococcus suduntuyensis</name>
    <dbReference type="NCBI Taxonomy" id="455361"/>
    <lineage>
        <taxon>Bacteria</taxon>
        <taxon>Pseudomonadati</taxon>
        <taxon>Pseudomonadota</taxon>
        <taxon>Alphaproteobacteria</taxon>
        <taxon>Acetobacterales</taxon>
        <taxon>Roseomonadaceae</taxon>
        <taxon>Roseococcus</taxon>
    </lineage>
</organism>
<evidence type="ECO:0000313" key="6">
    <source>
        <dbReference type="EMBL" id="MBB3899606.1"/>
    </source>
</evidence>
<proteinExistence type="inferred from homology"/>
<sequence>MTPSLIGRRHLAALPLLLPAGCAVAQGGAAATTPAQMRGPFYPVDWTGDADADLVQVTGEAARAEGQVAHLRGRLMAVDGTPLSGARIEIWQCDARGIYRHPNDRTAQRDRGFQGRGRLLTGADGGFAFRTIRPVVYPGRTPHIHVLVEAPGRPPLITQLYVEGEPGNARDGLFNRLSPTARERVLLRPIPADRIEPGALLAERDIILA</sequence>
<dbReference type="AlphaFoldDB" id="A0A840AGD2"/>
<dbReference type="GO" id="GO:0008199">
    <property type="term" value="F:ferric iron binding"/>
    <property type="evidence" value="ECO:0007669"/>
    <property type="project" value="InterPro"/>
</dbReference>
<dbReference type="InterPro" id="IPR000627">
    <property type="entry name" value="Intradiol_dOase_C"/>
</dbReference>
<keyword evidence="7" id="KW-1185">Reference proteome</keyword>
<evidence type="ECO:0000256" key="2">
    <source>
        <dbReference type="ARBA" id="ARBA00022964"/>
    </source>
</evidence>
<evidence type="ECO:0000256" key="1">
    <source>
        <dbReference type="ARBA" id="ARBA00007825"/>
    </source>
</evidence>
<keyword evidence="3 6" id="KW-0560">Oxidoreductase</keyword>
<feature type="domain" description="Intradiol ring-cleavage dioxygenases" evidence="5">
    <location>
        <begin position="71"/>
        <end position="99"/>
    </location>
</feature>
<dbReference type="Proteomes" id="UP000553193">
    <property type="component" value="Unassembled WGS sequence"/>
</dbReference>
<dbReference type="EC" id="1.13.11.3" evidence="6"/>
<gene>
    <name evidence="6" type="ORF">GGQ83_003058</name>
</gene>
<dbReference type="GO" id="GO:0018578">
    <property type="term" value="F:protocatechuate 3,4-dioxygenase activity"/>
    <property type="evidence" value="ECO:0007669"/>
    <property type="project" value="UniProtKB-EC"/>
</dbReference>
<dbReference type="PANTHER" id="PTHR33711:SF10">
    <property type="entry name" value="INTRADIOL RING-CLEAVAGE DIOXYGENASES DOMAIN-CONTAINING PROTEIN"/>
    <property type="match status" value="1"/>
</dbReference>
<dbReference type="SUPFAM" id="SSF49482">
    <property type="entry name" value="Aromatic compound dioxygenase"/>
    <property type="match status" value="1"/>
</dbReference>
<dbReference type="InterPro" id="IPR015889">
    <property type="entry name" value="Intradiol_dOase_core"/>
</dbReference>
<dbReference type="PROSITE" id="PS00083">
    <property type="entry name" value="INTRADIOL_DIOXYGENAS"/>
    <property type="match status" value="1"/>
</dbReference>
<evidence type="ECO:0000256" key="3">
    <source>
        <dbReference type="ARBA" id="ARBA00023002"/>
    </source>
</evidence>
<evidence type="ECO:0000259" key="5">
    <source>
        <dbReference type="PROSITE" id="PS00083"/>
    </source>
</evidence>
<comment type="similarity">
    <text evidence="1">Belongs to the intradiol ring-cleavage dioxygenase family.</text>
</comment>
<dbReference type="Pfam" id="PF00775">
    <property type="entry name" value="Dioxygenase_C"/>
    <property type="match status" value="1"/>
</dbReference>
<accession>A0A840AGD2</accession>